<evidence type="ECO:0000313" key="1">
    <source>
        <dbReference type="EMBL" id="CAF0906526.1"/>
    </source>
</evidence>
<sequence length="635" mass="74331">MNNQEKEVVFLSDQSYYPLHDLIRSTALDDRQKCIELYRLSSFESVDINEQDSEQRTILHVIIIEKRLQLLQCILQNGADILKRDCKGLTAYDYAKNLSSYDRSIALQTMALYFPSYWMAIANHDIGAIRKLVNAWCRLDQLIENKTLLTYAKEKEFHTCLDLLTKIKPTLDMAFAIMGHDAANGATLRYYIMQANNLELIKIVLNDKCNNLNELMWDDDGNELPVYFTMFSSSRLSDEVILRLTPKWKEAPYSGDLSSLRYRGLSFLWFAIQNNVNFNLLKILLSSDYCQNELLSNRNKNNKTIRDWAIDEQNGELLAFIDGIIKDYVINNRTFRNSLIYNGYQINYILEELLQSNEKFTNESYSFQEYIDAVRIYTNQISQLHRCVDNNCSLDLLKQCLFVENSFDLPNNLILSREIGNYQTIIHKLVLQQNYPLLEYLFEHYSHIIGKFDMIRDHCNRTPYHYACGLLFNDIQKLLSQFGASDFVTDKDGKSPLDFEVRRTSPEVQQLLLSQLENSPEPNPWTDDVWYRLQTETRINNLRKLSYYSLCDWNQNHSELIGFKFMPACKWLTTTLRELSISSSHSDESECSICCSSSLSEIEYALIENEEDTDSDLNRQERRLKRKRSQWCSLS</sequence>
<dbReference type="PANTHER" id="PTHR24118">
    <property type="entry name" value="POTE ANKYRIN DOMAIN"/>
    <property type="match status" value="1"/>
</dbReference>
<dbReference type="InterPro" id="IPR002110">
    <property type="entry name" value="Ankyrin_rpt"/>
</dbReference>
<keyword evidence="3" id="KW-1185">Reference proteome</keyword>
<dbReference type="InterPro" id="IPR036770">
    <property type="entry name" value="Ankyrin_rpt-contain_sf"/>
</dbReference>
<dbReference type="OrthoDB" id="432281at2759"/>
<dbReference type="AlphaFoldDB" id="A0A814A232"/>
<name>A0A814A232_9BILA</name>
<dbReference type="Proteomes" id="UP000663829">
    <property type="component" value="Unassembled WGS sequence"/>
</dbReference>
<evidence type="ECO:0000313" key="3">
    <source>
        <dbReference type="Proteomes" id="UP000663829"/>
    </source>
</evidence>
<gene>
    <name evidence="1" type="ORF">GPM918_LOCUS8920</name>
    <name evidence="2" type="ORF">SRO942_LOCUS8921</name>
</gene>
<dbReference type="EMBL" id="CAJNOQ010001608">
    <property type="protein sequence ID" value="CAF0906526.1"/>
    <property type="molecule type" value="Genomic_DNA"/>
</dbReference>
<evidence type="ECO:0008006" key="4">
    <source>
        <dbReference type="Google" id="ProtNLM"/>
    </source>
</evidence>
<dbReference type="Gene3D" id="1.25.40.20">
    <property type="entry name" value="Ankyrin repeat-containing domain"/>
    <property type="match status" value="2"/>
</dbReference>
<evidence type="ECO:0000313" key="2">
    <source>
        <dbReference type="EMBL" id="CAF3688194.1"/>
    </source>
</evidence>
<reference evidence="1" key="1">
    <citation type="submission" date="2021-02" db="EMBL/GenBank/DDBJ databases">
        <authorList>
            <person name="Nowell W R."/>
        </authorList>
    </citation>
    <scope>NUCLEOTIDE SEQUENCE</scope>
</reference>
<organism evidence="1 3">
    <name type="scientific">Didymodactylos carnosus</name>
    <dbReference type="NCBI Taxonomy" id="1234261"/>
    <lineage>
        <taxon>Eukaryota</taxon>
        <taxon>Metazoa</taxon>
        <taxon>Spiralia</taxon>
        <taxon>Gnathifera</taxon>
        <taxon>Rotifera</taxon>
        <taxon>Eurotatoria</taxon>
        <taxon>Bdelloidea</taxon>
        <taxon>Philodinida</taxon>
        <taxon>Philodinidae</taxon>
        <taxon>Didymodactylos</taxon>
    </lineage>
</organism>
<dbReference type="Proteomes" id="UP000681722">
    <property type="component" value="Unassembled WGS sequence"/>
</dbReference>
<comment type="caution">
    <text evidence="1">The sequence shown here is derived from an EMBL/GenBank/DDBJ whole genome shotgun (WGS) entry which is preliminary data.</text>
</comment>
<dbReference type="SMART" id="SM00248">
    <property type="entry name" value="ANK"/>
    <property type="match status" value="7"/>
</dbReference>
<dbReference type="SUPFAM" id="SSF48403">
    <property type="entry name" value="Ankyrin repeat"/>
    <property type="match status" value="2"/>
</dbReference>
<accession>A0A814A232</accession>
<dbReference type="PANTHER" id="PTHR24118:SF99">
    <property type="entry name" value="POTE ANKYRIN DOMAIN FAMILY MEMBER 3C-RELATED"/>
    <property type="match status" value="1"/>
</dbReference>
<dbReference type="EMBL" id="CAJOBC010001608">
    <property type="protein sequence ID" value="CAF3688194.1"/>
    <property type="molecule type" value="Genomic_DNA"/>
</dbReference>
<protein>
    <recommendedName>
        <fullName evidence="4">Ankyrin repeat protein</fullName>
    </recommendedName>
</protein>
<proteinExistence type="predicted"/>